<proteinExistence type="predicted"/>
<dbReference type="AlphaFoldDB" id="A0AAW1NZE1"/>
<comment type="caution">
    <text evidence="1">The sequence shown here is derived from an EMBL/GenBank/DDBJ whole genome shotgun (WGS) entry which is preliminary data.</text>
</comment>
<dbReference type="EMBL" id="JALJOQ010000087">
    <property type="protein sequence ID" value="KAK9799777.1"/>
    <property type="molecule type" value="Genomic_DNA"/>
</dbReference>
<keyword evidence="2" id="KW-1185">Reference proteome</keyword>
<accession>A0AAW1NZE1</accession>
<organism evidence="1 2">
    <name type="scientific">Symbiochloris irregularis</name>
    <dbReference type="NCBI Taxonomy" id="706552"/>
    <lineage>
        <taxon>Eukaryota</taxon>
        <taxon>Viridiplantae</taxon>
        <taxon>Chlorophyta</taxon>
        <taxon>core chlorophytes</taxon>
        <taxon>Trebouxiophyceae</taxon>
        <taxon>Trebouxiales</taxon>
        <taxon>Trebouxiaceae</taxon>
        <taxon>Symbiochloris</taxon>
    </lineage>
</organism>
<protein>
    <submittedName>
        <fullName evidence="1">Uncharacterized protein</fullName>
    </submittedName>
</protein>
<evidence type="ECO:0000313" key="2">
    <source>
        <dbReference type="Proteomes" id="UP001465755"/>
    </source>
</evidence>
<evidence type="ECO:0000313" key="1">
    <source>
        <dbReference type="EMBL" id="KAK9799777.1"/>
    </source>
</evidence>
<reference evidence="1 2" key="1">
    <citation type="journal article" date="2024" name="Nat. Commun.">
        <title>Phylogenomics reveals the evolutionary origins of lichenization in chlorophyte algae.</title>
        <authorList>
            <person name="Puginier C."/>
            <person name="Libourel C."/>
            <person name="Otte J."/>
            <person name="Skaloud P."/>
            <person name="Haon M."/>
            <person name="Grisel S."/>
            <person name="Petersen M."/>
            <person name="Berrin J.G."/>
            <person name="Delaux P.M."/>
            <person name="Dal Grande F."/>
            <person name="Keller J."/>
        </authorList>
    </citation>
    <scope>NUCLEOTIDE SEQUENCE [LARGE SCALE GENOMIC DNA]</scope>
    <source>
        <strain evidence="1 2">SAG 2036</strain>
    </source>
</reference>
<gene>
    <name evidence="1" type="ORF">WJX73_006038</name>
</gene>
<dbReference type="Proteomes" id="UP001465755">
    <property type="component" value="Unassembled WGS sequence"/>
</dbReference>
<sequence>MRLDGGRDRGARQSVDTGFFIRSTSAQGSCVRRDWRVQASLQINEICSRPSKQFGAFIDFLQKLSCVRSVFFSGKNPTMLFHFTALTHLKLSIICSLRNTHRSGS</sequence>
<name>A0AAW1NZE1_9CHLO</name>